<dbReference type="InterPro" id="IPR027417">
    <property type="entry name" value="P-loop_NTPase"/>
</dbReference>
<feature type="domain" description="ABC transporter" evidence="10">
    <location>
        <begin position="426"/>
        <end position="633"/>
    </location>
</feature>
<evidence type="ECO:0000256" key="2">
    <source>
        <dbReference type="ARBA" id="ARBA00022448"/>
    </source>
</evidence>
<dbReference type="SMART" id="SM00382">
    <property type="entry name" value="AAA"/>
    <property type="match status" value="1"/>
</dbReference>
<evidence type="ECO:0000256" key="9">
    <source>
        <dbReference type="SAM" id="Phobius"/>
    </source>
</evidence>
<dbReference type="AlphaFoldDB" id="A0A6A4ZNC9"/>
<dbReference type="Gene3D" id="3.40.50.300">
    <property type="entry name" value="P-loop containing nucleotide triphosphate hydrolases"/>
    <property type="match status" value="1"/>
</dbReference>
<feature type="non-terminal residue" evidence="12">
    <location>
        <position position="633"/>
    </location>
</feature>
<dbReference type="PANTHER" id="PTHR24223">
    <property type="entry name" value="ATP-BINDING CASSETTE SUB-FAMILY C"/>
    <property type="match status" value="1"/>
</dbReference>
<feature type="transmembrane region" description="Helical" evidence="9">
    <location>
        <begin position="226"/>
        <end position="247"/>
    </location>
</feature>
<feature type="transmembrane region" description="Helical" evidence="9">
    <location>
        <begin position="333"/>
        <end position="355"/>
    </location>
</feature>
<evidence type="ECO:0000256" key="8">
    <source>
        <dbReference type="ARBA" id="ARBA00023136"/>
    </source>
</evidence>
<keyword evidence="5" id="KW-0547">Nucleotide-binding</keyword>
<keyword evidence="6" id="KW-0067">ATP-binding</keyword>
<dbReference type="Pfam" id="PF00664">
    <property type="entry name" value="ABC_membrane"/>
    <property type="match status" value="1"/>
</dbReference>
<dbReference type="Pfam" id="PF00005">
    <property type="entry name" value="ABC_tran"/>
    <property type="match status" value="1"/>
</dbReference>
<dbReference type="CDD" id="cd18579">
    <property type="entry name" value="ABC_6TM_ABCC_D1"/>
    <property type="match status" value="1"/>
</dbReference>
<protein>
    <recommendedName>
        <fullName evidence="13">ABC transmembrane type-1 domain-containing protein</fullName>
    </recommendedName>
</protein>
<dbReference type="InterPro" id="IPR011527">
    <property type="entry name" value="ABC1_TM_dom"/>
</dbReference>
<proteinExistence type="predicted"/>
<comment type="caution">
    <text evidence="12">The sequence shown here is derived from an EMBL/GenBank/DDBJ whole genome shotgun (WGS) entry which is preliminary data.</text>
</comment>
<keyword evidence="3 9" id="KW-0812">Transmembrane</keyword>
<name>A0A6A4ZNC9_9STRA</name>
<evidence type="ECO:0000256" key="5">
    <source>
        <dbReference type="ARBA" id="ARBA00022741"/>
    </source>
</evidence>
<dbReference type="InterPro" id="IPR050173">
    <property type="entry name" value="ABC_transporter_C-like"/>
</dbReference>
<organism evidence="12">
    <name type="scientific">Aphanomyces stellatus</name>
    <dbReference type="NCBI Taxonomy" id="120398"/>
    <lineage>
        <taxon>Eukaryota</taxon>
        <taxon>Sar</taxon>
        <taxon>Stramenopiles</taxon>
        <taxon>Oomycota</taxon>
        <taxon>Saprolegniomycetes</taxon>
        <taxon>Saprolegniales</taxon>
        <taxon>Verrucalvaceae</taxon>
        <taxon>Aphanomyces</taxon>
    </lineage>
</organism>
<dbReference type="InterPro" id="IPR044746">
    <property type="entry name" value="ABCC_6TM_D1"/>
</dbReference>
<dbReference type="EMBL" id="VJMH01001068">
    <property type="protein sequence ID" value="KAF0713344.1"/>
    <property type="molecule type" value="Genomic_DNA"/>
</dbReference>
<keyword evidence="7 9" id="KW-1133">Transmembrane helix</keyword>
<dbReference type="PROSITE" id="PS00211">
    <property type="entry name" value="ABC_TRANSPORTER_1"/>
    <property type="match status" value="1"/>
</dbReference>
<comment type="subcellular location">
    <subcellularLocation>
        <location evidence="1">Vacuole membrane</location>
        <topology evidence="1">Multi-pass membrane protein</topology>
    </subcellularLocation>
</comment>
<dbReference type="CDD" id="cd03250">
    <property type="entry name" value="ABCC_MRP_domain1"/>
    <property type="match status" value="1"/>
</dbReference>
<feature type="domain" description="ABC transmembrane type-1" evidence="11">
    <location>
        <begin position="114"/>
        <end position="392"/>
    </location>
</feature>
<reference evidence="12" key="1">
    <citation type="submission" date="2019-06" db="EMBL/GenBank/DDBJ databases">
        <title>Genomics analysis of Aphanomyces spp. identifies a new class of oomycete effector associated with host adaptation.</title>
        <authorList>
            <person name="Gaulin E."/>
        </authorList>
    </citation>
    <scope>NUCLEOTIDE SEQUENCE</scope>
    <source>
        <strain evidence="12">CBS 578.67</strain>
    </source>
</reference>
<dbReference type="Gene3D" id="1.20.1560.10">
    <property type="entry name" value="ABC transporter type 1, transmembrane domain"/>
    <property type="match status" value="1"/>
</dbReference>
<keyword evidence="4" id="KW-0677">Repeat</keyword>
<gene>
    <name evidence="12" type="ORF">As57867_004380</name>
</gene>
<evidence type="ECO:0000256" key="6">
    <source>
        <dbReference type="ARBA" id="ARBA00022840"/>
    </source>
</evidence>
<evidence type="ECO:0000259" key="11">
    <source>
        <dbReference type="PROSITE" id="PS50929"/>
    </source>
</evidence>
<dbReference type="GO" id="GO:0140359">
    <property type="term" value="F:ABC-type transporter activity"/>
    <property type="evidence" value="ECO:0007669"/>
    <property type="project" value="InterPro"/>
</dbReference>
<dbReference type="PROSITE" id="PS50929">
    <property type="entry name" value="ABC_TM1F"/>
    <property type="match status" value="1"/>
</dbReference>
<evidence type="ECO:0000259" key="10">
    <source>
        <dbReference type="PROSITE" id="PS50893"/>
    </source>
</evidence>
<dbReference type="InterPro" id="IPR036640">
    <property type="entry name" value="ABC1_TM_sf"/>
</dbReference>
<evidence type="ECO:0000313" key="12">
    <source>
        <dbReference type="EMBL" id="KAF0713344.1"/>
    </source>
</evidence>
<dbReference type="InterPro" id="IPR017871">
    <property type="entry name" value="ABC_transporter-like_CS"/>
</dbReference>
<dbReference type="OrthoDB" id="70086at2759"/>
<dbReference type="InterPro" id="IPR003593">
    <property type="entry name" value="AAA+_ATPase"/>
</dbReference>
<dbReference type="PANTHER" id="PTHR24223:SF443">
    <property type="entry name" value="MULTIDRUG-RESISTANCE LIKE PROTEIN 1, ISOFORM I"/>
    <property type="match status" value="1"/>
</dbReference>
<evidence type="ECO:0000256" key="3">
    <source>
        <dbReference type="ARBA" id="ARBA00022692"/>
    </source>
</evidence>
<keyword evidence="2" id="KW-0813">Transport</keyword>
<dbReference type="FunFam" id="3.40.50.300:FF:000997">
    <property type="entry name" value="Multidrug resistance-associated protein 1"/>
    <property type="match status" value="1"/>
</dbReference>
<evidence type="ECO:0000256" key="4">
    <source>
        <dbReference type="ARBA" id="ARBA00022737"/>
    </source>
</evidence>
<keyword evidence="8 9" id="KW-0472">Membrane</keyword>
<dbReference type="PROSITE" id="PS50893">
    <property type="entry name" value="ABC_TRANSPORTER_2"/>
    <property type="match status" value="1"/>
</dbReference>
<feature type="transmembrane region" description="Helical" evidence="9">
    <location>
        <begin position="149"/>
        <end position="171"/>
    </location>
</feature>
<evidence type="ECO:0000256" key="7">
    <source>
        <dbReference type="ARBA" id="ARBA00022989"/>
    </source>
</evidence>
<dbReference type="SUPFAM" id="SSF52540">
    <property type="entry name" value="P-loop containing nucleoside triphosphate hydrolases"/>
    <property type="match status" value="1"/>
</dbReference>
<accession>A0A6A4ZNC9</accession>
<dbReference type="SUPFAM" id="SSF90123">
    <property type="entry name" value="ABC transporter transmembrane region"/>
    <property type="match status" value="1"/>
</dbReference>
<dbReference type="InterPro" id="IPR003439">
    <property type="entry name" value="ABC_transporter-like_ATP-bd"/>
</dbReference>
<dbReference type="GO" id="GO:0016887">
    <property type="term" value="F:ATP hydrolysis activity"/>
    <property type="evidence" value="ECO:0007669"/>
    <property type="project" value="InterPro"/>
</dbReference>
<dbReference type="GO" id="GO:0005524">
    <property type="term" value="F:ATP binding"/>
    <property type="evidence" value="ECO:0007669"/>
    <property type="project" value="UniProtKB-KW"/>
</dbReference>
<evidence type="ECO:0000256" key="1">
    <source>
        <dbReference type="ARBA" id="ARBA00004128"/>
    </source>
</evidence>
<feature type="transmembrane region" description="Helical" evidence="9">
    <location>
        <begin position="253"/>
        <end position="270"/>
    </location>
</feature>
<dbReference type="GO" id="GO:0005774">
    <property type="term" value="C:vacuolar membrane"/>
    <property type="evidence" value="ECO:0007669"/>
    <property type="project" value="UniProtKB-SubCell"/>
</dbReference>
<evidence type="ECO:0008006" key="13">
    <source>
        <dbReference type="Google" id="ProtNLM"/>
    </source>
</evidence>
<feature type="transmembrane region" description="Helical" evidence="9">
    <location>
        <begin position="108"/>
        <end position="129"/>
    </location>
</feature>
<sequence>MTNVDILERGGVMPSPKKPFTSMHDDDAMDAHPFARAGCISLVSYDWVTPLMVLGATRPLVAADVCALPNEDTCAGMFDRFYLQWTTSQGGIVPRFNLALLRSFPRELGATFTLLVLFMVCQVVQPLLLQSILQFLHDEPITLGIANGYVLMALLACITFVQSAFLNFAFFKSARFGMNMRSVTMDMVYQKALRLSSSARHLTTSGEIVTLMSSDSERINEAAIDGLWIIISPLTFVCCMVLVGIFFGGWPALSASITTVLLLYGSSRFASAIGATRLRVTSITEERVKVTSEMLQGIRVMKFYAWEPAITRRLEALRQEEAMLLRRLNMFRVLNVEFLFLSPIFLGAAVLSTYVCLGHALDTTRLFTLLAIVNMSRQAMYFFPRAVAGISEGTGAGRRLDAYLTLEENDKSKSQLAAILPTPGTITMTNATLSWQANAPSISLVGLNLSIAPGSLVMVVGSVGAGKSSLLSAILGDMHLVSGTVTVDGTLALVSQEPWIRNATVRDNILFEDAIDAPWYRTVLQAVQLEADLRLLPAGDKTEIGEQGINLSGGQKARVNLARALYKKQSTVLLMDDPLSAVDVHVAKAIFDQAIMRLASHQTRIMTMNSHYQFLPQADRILVMENGTIVGDG</sequence>